<reference evidence="2" key="1">
    <citation type="journal article" date="2008" name="Nat. Genet.">
        <title>The Pristionchus pacificus genome provides a unique perspective on nematode lifestyle and parasitism.</title>
        <authorList>
            <person name="Dieterich C."/>
            <person name="Clifton S.W."/>
            <person name="Schuster L.N."/>
            <person name="Chinwalla A."/>
            <person name="Delehaunty K."/>
            <person name="Dinkelacker I."/>
            <person name="Fulton L."/>
            <person name="Fulton R."/>
            <person name="Godfrey J."/>
            <person name="Minx P."/>
            <person name="Mitreva M."/>
            <person name="Roeseler W."/>
            <person name="Tian H."/>
            <person name="Witte H."/>
            <person name="Yang S.P."/>
            <person name="Wilson R.K."/>
            <person name="Sommer R.J."/>
        </authorList>
    </citation>
    <scope>NUCLEOTIDE SEQUENCE [LARGE SCALE GENOMIC DNA]</scope>
    <source>
        <strain evidence="2">PS312</strain>
    </source>
</reference>
<gene>
    <name evidence="1" type="primary">WBGene00283382</name>
</gene>
<accession>A0A8R1V0N4</accession>
<accession>A0A2A6CYN5</accession>
<proteinExistence type="predicted"/>
<dbReference type="Proteomes" id="UP000005239">
    <property type="component" value="Unassembled WGS sequence"/>
</dbReference>
<sequence>MKRESNDEKLIDREGRETIEKGVPIGGRRAANRSAKGPGMITFFLYRNLLTISFRIFTVSIIINARFTTVSFTIVVTITFVFTSTVAIAPGVKIDHDANSDVPVRDIRRIVERRTTMKDSIVTRTFFQTGKEENIELKFQSKNNGEE</sequence>
<dbReference type="AlphaFoldDB" id="A0A2A6CYN5"/>
<name>A0A2A6CYN5_PRIPA</name>
<dbReference type="EnsemblMetazoa" id="PPA45013.1">
    <property type="protein sequence ID" value="PPA45013.1"/>
    <property type="gene ID" value="WBGene00283382"/>
</dbReference>
<evidence type="ECO:0000313" key="1">
    <source>
        <dbReference type="EnsemblMetazoa" id="PPA45013.1"/>
    </source>
</evidence>
<organism evidence="1 2">
    <name type="scientific">Pristionchus pacificus</name>
    <name type="common">Parasitic nematode worm</name>
    <dbReference type="NCBI Taxonomy" id="54126"/>
    <lineage>
        <taxon>Eukaryota</taxon>
        <taxon>Metazoa</taxon>
        <taxon>Ecdysozoa</taxon>
        <taxon>Nematoda</taxon>
        <taxon>Chromadorea</taxon>
        <taxon>Rhabditida</taxon>
        <taxon>Rhabditina</taxon>
        <taxon>Diplogasteromorpha</taxon>
        <taxon>Diplogasteroidea</taxon>
        <taxon>Neodiplogasteridae</taxon>
        <taxon>Pristionchus</taxon>
    </lineage>
</organism>
<reference evidence="1" key="2">
    <citation type="submission" date="2022-06" db="UniProtKB">
        <authorList>
            <consortium name="EnsemblMetazoa"/>
        </authorList>
    </citation>
    <scope>IDENTIFICATION</scope>
    <source>
        <strain evidence="1">PS312</strain>
    </source>
</reference>
<evidence type="ECO:0000313" key="2">
    <source>
        <dbReference type="Proteomes" id="UP000005239"/>
    </source>
</evidence>
<protein>
    <submittedName>
        <fullName evidence="1">Uncharacterized protein</fullName>
    </submittedName>
</protein>
<keyword evidence="2" id="KW-1185">Reference proteome</keyword>